<evidence type="ECO:0000256" key="1">
    <source>
        <dbReference type="SAM" id="MobiDB-lite"/>
    </source>
</evidence>
<dbReference type="RefSeq" id="WP_184726084.1">
    <property type="nucleotide sequence ID" value="NZ_JACHIW010000001.1"/>
</dbReference>
<proteinExistence type="predicted"/>
<sequence>MTGTCAQRSPWSRLGVLAARAAFVGGVCIGGGLGAVAVASATELPEIDRPLVEVRQPIMDLSAGPEPARTEPELPEPERPDIERPSIENPVPPINETDQPAVVEENGSAPLLPSLAPPPAQQPFAVPPAADRAEPLPEQPWIPDTTARIIPKPRAPDASAPCHIAPLTDPEPQPQAPCAPGTSLSAASACVSGLRGLPVILSAGPSPSDPAITRLAHPETRPTTGILYLEPSMSPD</sequence>
<reference evidence="2 3" key="1">
    <citation type="submission" date="2020-08" db="EMBL/GenBank/DDBJ databases">
        <title>Sequencing the genomes of 1000 actinobacteria strains.</title>
        <authorList>
            <person name="Klenk H.-P."/>
        </authorList>
    </citation>
    <scope>NUCLEOTIDE SEQUENCE [LARGE SCALE GENOMIC DNA]</scope>
    <source>
        <strain evidence="2 3">DSM 45584</strain>
    </source>
</reference>
<evidence type="ECO:0000313" key="2">
    <source>
        <dbReference type="EMBL" id="MBB5154590.1"/>
    </source>
</evidence>
<feature type="region of interest" description="Disordered" evidence="1">
    <location>
        <begin position="202"/>
        <end position="236"/>
    </location>
</feature>
<accession>A0A840Q3W0</accession>
<feature type="region of interest" description="Disordered" evidence="1">
    <location>
        <begin position="61"/>
        <end position="184"/>
    </location>
</feature>
<organism evidence="2 3">
    <name type="scientific">Saccharopolyspora phatthalungensis</name>
    <dbReference type="NCBI Taxonomy" id="664693"/>
    <lineage>
        <taxon>Bacteria</taxon>
        <taxon>Bacillati</taxon>
        <taxon>Actinomycetota</taxon>
        <taxon>Actinomycetes</taxon>
        <taxon>Pseudonocardiales</taxon>
        <taxon>Pseudonocardiaceae</taxon>
        <taxon>Saccharopolyspora</taxon>
    </lineage>
</organism>
<dbReference type="AlphaFoldDB" id="A0A840Q3W0"/>
<feature type="compositionally biased region" description="Basic and acidic residues" evidence="1">
    <location>
        <begin position="68"/>
        <end position="86"/>
    </location>
</feature>
<dbReference type="Proteomes" id="UP000584374">
    <property type="component" value="Unassembled WGS sequence"/>
</dbReference>
<keyword evidence="3" id="KW-1185">Reference proteome</keyword>
<evidence type="ECO:0000313" key="3">
    <source>
        <dbReference type="Proteomes" id="UP000584374"/>
    </source>
</evidence>
<protein>
    <submittedName>
        <fullName evidence="2">Uncharacterized protein</fullName>
    </submittedName>
</protein>
<name>A0A840Q3W0_9PSEU</name>
<dbReference type="EMBL" id="JACHIW010000001">
    <property type="protein sequence ID" value="MBB5154590.1"/>
    <property type="molecule type" value="Genomic_DNA"/>
</dbReference>
<gene>
    <name evidence="2" type="ORF">BJ970_002124</name>
</gene>
<comment type="caution">
    <text evidence="2">The sequence shown here is derived from an EMBL/GenBank/DDBJ whole genome shotgun (WGS) entry which is preliminary data.</text>
</comment>